<evidence type="ECO:0000256" key="4">
    <source>
        <dbReference type="ARBA" id="ARBA00022927"/>
    </source>
</evidence>
<keyword evidence="5" id="KW-0539">Nucleus</keyword>
<evidence type="ECO:0000256" key="2">
    <source>
        <dbReference type="ARBA" id="ARBA00007991"/>
    </source>
</evidence>
<dbReference type="InterPro" id="IPR011989">
    <property type="entry name" value="ARM-like"/>
</dbReference>
<dbReference type="PANTHER" id="PTHR12363">
    <property type="entry name" value="TRANSPORTIN 3 AND IMPORTIN 13"/>
    <property type="match status" value="1"/>
</dbReference>
<evidence type="ECO:0000256" key="1">
    <source>
        <dbReference type="ARBA" id="ARBA00004123"/>
    </source>
</evidence>
<dbReference type="InterPro" id="IPR016024">
    <property type="entry name" value="ARM-type_fold"/>
</dbReference>
<evidence type="ECO:0000256" key="5">
    <source>
        <dbReference type="ARBA" id="ARBA00023242"/>
    </source>
</evidence>
<evidence type="ECO:0000313" key="6">
    <source>
        <dbReference type="EMBL" id="KAK4501664.1"/>
    </source>
</evidence>
<dbReference type="Pfam" id="PF24140">
    <property type="entry name" value="TPR_TNPO3_IPO13_3rd"/>
    <property type="match status" value="1"/>
</dbReference>
<proteinExistence type="inferred from homology"/>
<keyword evidence="7" id="KW-1185">Reference proteome</keyword>
<organism evidence="6 7">
    <name type="scientific">Zasmidium cellare</name>
    <name type="common">Wine cellar mold</name>
    <name type="synonym">Racodium cellare</name>
    <dbReference type="NCBI Taxonomy" id="395010"/>
    <lineage>
        <taxon>Eukaryota</taxon>
        <taxon>Fungi</taxon>
        <taxon>Dikarya</taxon>
        <taxon>Ascomycota</taxon>
        <taxon>Pezizomycotina</taxon>
        <taxon>Dothideomycetes</taxon>
        <taxon>Dothideomycetidae</taxon>
        <taxon>Mycosphaerellales</taxon>
        <taxon>Mycosphaerellaceae</taxon>
        <taxon>Zasmidium</taxon>
    </lineage>
</organism>
<dbReference type="Gene3D" id="1.25.10.10">
    <property type="entry name" value="Leucine-rich Repeat Variant"/>
    <property type="match status" value="1"/>
</dbReference>
<comment type="caution">
    <text evidence="6">The sequence shown here is derived from an EMBL/GenBank/DDBJ whole genome shotgun (WGS) entry which is preliminary data.</text>
</comment>
<dbReference type="EMBL" id="JAXOVC010000005">
    <property type="protein sequence ID" value="KAK4501664.1"/>
    <property type="molecule type" value="Genomic_DNA"/>
</dbReference>
<comment type="similarity">
    <text evidence="2">Belongs to the importin beta family.</text>
</comment>
<dbReference type="Proteomes" id="UP001305779">
    <property type="component" value="Unassembled WGS sequence"/>
</dbReference>
<dbReference type="InterPro" id="IPR057942">
    <property type="entry name" value="TPR_TNPO3_IPO13_3rd"/>
</dbReference>
<protein>
    <submittedName>
        <fullName evidence="6">Uncharacterized protein</fullName>
    </submittedName>
</protein>
<comment type="subcellular location">
    <subcellularLocation>
        <location evidence="1">Nucleus</location>
    </subcellularLocation>
</comment>
<name>A0ABR0EJF3_ZASCE</name>
<evidence type="ECO:0000256" key="3">
    <source>
        <dbReference type="ARBA" id="ARBA00022448"/>
    </source>
</evidence>
<dbReference type="PANTHER" id="PTHR12363:SF33">
    <property type="entry name" value="IMPORTIN-13"/>
    <property type="match status" value="1"/>
</dbReference>
<evidence type="ECO:0000313" key="7">
    <source>
        <dbReference type="Proteomes" id="UP001305779"/>
    </source>
</evidence>
<reference evidence="6 7" key="1">
    <citation type="journal article" date="2023" name="G3 (Bethesda)">
        <title>A chromosome-level genome assembly of Zasmidium syzygii isolated from banana leaves.</title>
        <authorList>
            <person name="van Westerhoven A.C."/>
            <person name="Mehrabi R."/>
            <person name="Talebi R."/>
            <person name="Steentjes M.B.F."/>
            <person name="Corcolon B."/>
            <person name="Chong P.A."/>
            <person name="Kema G.H.J."/>
            <person name="Seidl M.F."/>
        </authorList>
    </citation>
    <scope>NUCLEOTIDE SEQUENCE [LARGE SCALE GENOMIC DNA]</scope>
    <source>
        <strain evidence="6 7">P124</strain>
    </source>
</reference>
<dbReference type="InterPro" id="IPR051345">
    <property type="entry name" value="Importin_beta-like_NTR"/>
</dbReference>
<sequence>MASNGSAVPAPTSVQEVEQLVKSLYAPGNPATIAQVDDQLKLLQHSPEGWQLADALLGSNDVNVRFFGALTFQVKLNNDGAKLDAETARTVGMRLVYWTVQRDRAGEGMLVRKKLCASLATYFLRSSVKWTRPLLHLAVSFQQGDAVPEEQLPASHDAIDHILPALTDSQLATLLWLSGSLATEAAKTDSTTPENVELHTLMEQMVETASKTIRHSSKRPDEAQGGRLRAESLACFLNWVNYAQPMWHAQQESLDHLRNLVEDLAPMLTEDSPTNEAMDVFRDILESFTTFFKPQHMQMLANIINQFAAPKMLQLLQDKEPEVIPFAQLIIAYGIANIQQVVEEPENEYGSRNIVRLLLAIFEAPGYPGDDDEVSIHNIEFWNTYIEYVNDAMYSRTTDQPSPAWLEHDKAVCMQLSRLLQNKLVTPPPDVAQDWTDAEADAFKEFRVDASDLMLSIYVRLGTEMLQQFITLALNSLAAKDWQNLEATLFSINTLSDNVLEDAAAEQLLIQIFSSSLFRDIADFNQPIPTQTRRTAIDTLGTYGQYIERHAEFLPDTLRFLFASLETFGLFMSAAKSIEALCSTCRNSLTGELDGFLAQYNRFAQGETSEPYTNEKVIGAIACIVQAVTPENAKVPPLAALLDIVDGNVARAEQLIKRGQMEDAEAYGVSAIECLVRIGKGMQVPDDVPIDLYEDEAPKKNEQSFWRQQEGQAIQHRILGICQRVLLLLPGSGEVVDGVCNVLKAGFTETEPGPFVFPPGMTVSFHEQCSIATPHLESVLSMICTLLVQYSRRDQPRIDAEVARIYKHTVTFIQALGEPSQDPGIAQSCVDVFNRMSTRYINVLLDTASTGASVQPILDFALKALDGPDLMPKRSAADFWARMVRPPENATDETVLSRADQVIAAYGPALSQALINQITGRAQRSELDQLCEPLKALTTNRAQTKQWLEAALFSEALPPIANGSVGEGDKRRFVQQVVGLRGESRRTRDVVKNFYAACRGTVVSF</sequence>
<keyword evidence="4" id="KW-0653">Protein transport</keyword>
<keyword evidence="3" id="KW-0813">Transport</keyword>
<accession>A0ABR0EJF3</accession>
<dbReference type="SUPFAM" id="SSF48371">
    <property type="entry name" value="ARM repeat"/>
    <property type="match status" value="1"/>
</dbReference>
<gene>
    <name evidence="6" type="ORF">PRZ48_007473</name>
</gene>